<gene>
    <name evidence="2" type="ORF">BU14_1124s0002</name>
</gene>
<dbReference type="EMBL" id="KV919393">
    <property type="protein sequence ID" value="OSX69810.1"/>
    <property type="molecule type" value="Genomic_DNA"/>
</dbReference>
<dbReference type="Proteomes" id="UP000218209">
    <property type="component" value="Unassembled WGS sequence"/>
</dbReference>
<feature type="compositionally biased region" description="Low complexity" evidence="1">
    <location>
        <begin position="161"/>
        <end position="171"/>
    </location>
</feature>
<feature type="region of interest" description="Disordered" evidence="1">
    <location>
        <begin position="1"/>
        <end position="64"/>
    </location>
</feature>
<evidence type="ECO:0000313" key="3">
    <source>
        <dbReference type="Proteomes" id="UP000218209"/>
    </source>
</evidence>
<keyword evidence="3" id="KW-1185">Reference proteome</keyword>
<name>A0A1X6NMN9_PORUM</name>
<organism evidence="2 3">
    <name type="scientific">Porphyra umbilicalis</name>
    <name type="common">Purple laver</name>
    <name type="synonym">Red alga</name>
    <dbReference type="NCBI Taxonomy" id="2786"/>
    <lineage>
        <taxon>Eukaryota</taxon>
        <taxon>Rhodophyta</taxon>
        <taxon>Bangiophyceae</taxon>
        <taxon>Bangiales</taxon>
        <taxon>Bangiaceae</taxon>
        <taxon>Porphyra</taxon>
    </lineage>
</organism>
<evidence type="ECO:0000313" key="2">
    <source>
        <dbReference type="EMBL" id="OSX69810.1"/>
    </source>
</evidence>
<proteinExistence type="predicted"/>
<dbReference type="AlphaFoldDB" id="A0A1X6NMN9"/>
<evidence type="ECO:0000256" key="1">
    <source>
        <dbReference type="SAM" id="MobiDB-lite"/>
    </source>
</evidence>
<reference evidence="2 3" key="1">
    <citation type="submission" date="2017-03" db="EMBL/GenBank/DDBJ databases">
        <title>WGS assembly of Porphyra umbilicalis.</title>
        <authorList>
            <person name="Brawley S.H."/>
            <person name="Blouin N.A."/>
            <person name="Ficko-Blean E."/>
            <person name="Wheeler G.L."/>
            <person name="Lohr M."/>
            <person name="Goodson H.V."/>
            <person name="Jenkins J.W."/>
            <person name="Blaby-Haas C.E."/>
            <person name="Helliwell K.E."/>
            <person name="Chan C."/>
            <person name="Marriage T."/>
            <person name="Bhattacharya D."/>
            <person name="Klein A.S."/>
            <person name="Badis Y."/>
            <person name="Brodie J."/>
            <person name="Cao Y."/>
            <person name="Collen J."/>
            <person name="Dittami S.M."/>
            <person name="Gachon C.M."/>
            <person name="Green B.R."/>
            <person name="Karpowicz S."/>
            <person name="Kim J.W."/>
            <person name="Kudahl U."/>
            <person name="Lin S."/>
            <person name="Michel G."/>
            <person name="Mittag M."/>
            <person name="Olson B.J."/>
            <person name="Pangilinan J."/>
            <person name="Peng Y."/>
            <person name="Qiu H."/>
            <person name="Shu S."/>
            <person name="Singer J.T."/>
            <person name="Smith A.G."/>
            <person name="Sprecher B.N."/>
            <person name="Wagner V."/>
            <person name="Wang W."/>
            <person name="Wang Z.-Y."/>
            <person name="Yan J."/>
            <person name="Yarish C."/>
            <person name="Zoeuner-Riek S."/>
            <person name="Zhuang Y."/>
            <person name="Zou Y."/>
            <person name="Lindquist E.A."/>
            <person name="Grimwood J."/>
            <person name="Barry K."/>
            <person name="Rokhsar D.S."/>
            <person name="Schmutz J."/>
            <person name="Stiller J.W."/>
            <person name="Grossman A.R."/>
            <person name="Prochnik S.E."/>
        </authorList>
    </citation>
    <scope>NUCLEOTIDE SEQUENCE [LARGE SCALE GENOMIC DNA]</scope>
    <source>
        <strain evidence="2">4086291</strain>
    </source>
</reference>
<sequence length="204" mass="21208">MMAKDEGKKGGFQMPNLKSLLGPKEPAAEEAPKKKKAAPAPKETEAPRVSRLSRPKAPGAAAAAVSAAGERGVSLFKRDFEDKLQGGPTYTAAPMAGEPGYKSEAYQRVKSSSLGISTFSDDKNYVGNVGGLAAVRLAAEAAEEKMAVEKAAKKAKKAGIEEPPASSLPSYLGGGSAAGSSLLPDYLRPLPEDTPAEGKSWKNY</sequence>
<feature type="region of interest" description="Disordered" evidence="1">
    <location>
        <begin position="153"/>
        <end position="204"/>
    </location>
</feature>
<accession>A0A1X6NMN9</accession>
<protein>
    <submittedName>
        <fullName evidence="2">Uncharacterized protein</fullName>
    </submittedName>
</protein>